<feature type="domain" description="Pvc16 N-terminal" evidence="2">
    <location>
        <begin position="4"/>
        <end position="179"/>
    </location>
</feature>
<feature type="compositionally biased region" description="Basic residues" evidence="1">
    <location>
        <begin position="220"/>
        <end position="229"/>
    </location>
</feature>
<evidence type="ECO:0000313" key="4">
    <source>
        <dbReference type="Proteomes" id="UP001596220"/>
    </source>
</evidence>
<dbReference type="Pfam" id="PF14065">
    <property type="entry name" value="Pvc16_N"/>
    <property type="match status" value="1"/>
</dbReference>
<keyword evidence="4" id="KW-1185">Reference proteome</keyword>
<protein>
    <submittedName>
        <fullName evidence="3">DUF4255 domain-containing protein</fullName>
    </submittedName>
</protein>
<evidence type="ECO:0000313" key="3">
    <source>
        <dbReference type="EMBL" id="MFC6092219.1"/>
    </source>
</evidence>
<dbReference type="InterPro" id="IPR025351">
    <property type="entry name" value="Pvc16_N"/>
</dbReference>
<evidence type="ECO:0000256" key="1">
    <source>
        <dbReference type="SAM" id="MobiDB-lite"/>
    </source>
</evidence>
<name>A0ABW1PB01_9PSEU</name>
<comment type="caution">
    <text evidence="3">The sequence shown here is derived from an EMBL/GenBank/DDBJ whole genome shotgun (WGS) entry which is preliminary data.</text>
</comment>
<feature type="region of interest" description="Disordered" evidence="1">
    <location>
        <begin position="193"/>
        <end position="229"/>
    </location>
</feature>
<sequence>MIHEVDEAIRRMLTAAGVPGGGGELSFDAPTKDWSARRNAPTVNVFLHDIREDVMRRHAGGAEVHDDEGVLTGWRGPARWFELAYLVTAWTNRAQDEHRLLSEVLACLVRVERMANDWLTGTLAELGLGVILNSAQPPDGRATSEMWSALGGELKPSIDLKVIAPLAGEWTQAGPPVTEGVVLEAAAQAGERSRRLRYEGPGAAAGDGFAATRPRPVPGPRRRRGGAIR</sequence>
<proteinExistence type="predicted"/>
<dbReference type="RefSeq" id="WP_380638511.1">
    <property type="nucleotide sequence ID" value="NZ_JBHSQO010000026.1"/>
</dbReference>
<reference evidence="4" key="1">
    <citation type="journal article" date="2019" name="Int. J. Syst. Evol. Microbiol.">
        <title>The Global Catalogue of Microorganisms (GCM) 10K type strain sequencing project: providing services to taxonomists for standard genome sequencing and annotation.</title>
        <authorList>
            <consortium name="The Broad Institute Genomics Platform"/>
            <consortium name="The Broad Institute Genome Sequencing Center for Infectious Disease"/>
            <person name="Wu L."/>
            <person name="Ma J."/>
        </authorList>
    </citation>
    <scope>NUCLEOTIDE SEQUENCE [LARGE SCALE GENOMIC DNA]</scope>
    <source>
        <strain evidence="4">CGMCC 4.7246</strain>
    </source>
</reference>
<feature type="compositionally biased region" description="Low complexity" evidence="1">
    <location>
        <begin position="200"/>
        <end position="214"/>
    </location>
</feature>
<gene>
    <name evidence="3" type="ORF">ACFP3R_23360</name>
</gene>
<evidence type="ECO:0000259" key="2">
    <source>
        <dbReference type="Pfam" id="PF14065"/>
    </source>
</evidence>
<dbReference type="EMBL" id="JBHSQO010000026">
    <property type="protein sequence ID" value="MFC6092219.1"/>
    <property type="molecule type" value="Genomic_DNA"/>
</dbReference>
<dbReference type="Proteomes" id="UP001596220">
    <property type="component" value="Unassembled WGS sequence"/>
</dbReference>
<organism evidence="3 4">
    <name type="scientific">Saccharothrix lopnurensis</name>
    <dbReference type="NCBI Taxonomy" id="1670621"/>
    <lineage>
        <taxon>Bacteria</taxon>
        <taxon>Bacillati</taxon>
        <taxon>Actinomycetota</taxon>
        <taxon>Actinomycetes</taxon>
        <taxon>Pseudonocardiales</taxon>
        <taxon>Pseudonocardiaceae</taxon>
        <taxon>Saccharothrix</taxon>
    </lineage>
</organism>
<accession>A0ABW1PB01</accession>